<evidence type="ECO:0000313" key="3">
    <source>
        <dbReference type="Proteomes" id="UP000028713"/>
    </source>
</evidence>
<keyword evidence="1" id="KW-0812">Transmembrane</keyword>
<evidence type="ECO:0000256" key="1">
    <source>
        <dbReference type="SAM" id="Phobius"/>
    </source>
</evidence>
<keyword evidence="1" id="KW-0472">Membrane</keyword>
<sequence length="126" mass="14459">MNYVYAIAHEEKETLEKVKRYIGLAALPFAISGGAFVKALQTSIGLVSYLCDIDSTFHLSDKLFEYKGPVVLSDVILNIWKSDYSYREGVHYWGKPYKNTSYDQNNISNKHDAIEDFKNLEIILKK</sequence>
<evidence type="ECO:0000313" key="2">
    <source>
        <dbReference type="EMBL" id="KFE99155.1"/>
    </source>
</evidence>
<dbReference type="Proteomes" id="UP000028713">
    <property type="component" value="Unassembled WGS sequence"/>
</dbReference>
<dbReference type="EMBL" id="JPRP01000001">
    <property type="protein sequence ID" value="KFE99155.1"/>
    <property type="molecule type" value="Genomic_DNA"/>
</dbReference>
<keyword evidence="1" id="KW-1133">Transmembrane helix</keyword>
<reference evidence="2 3" key="1">
    <citation type="submission" date="2014-07" db="EMBL/GenBank/DDBJ databases">
        <title>Genome of Chryseobacterium formosense LMG 24722.</title>
        <authorList>
            <person name="Pipes S.E."/>
            <person name="Stropko S.J."/>
            <person name="Newman J.D."/>
        </authorList>
    </citation>
    <scope>NUCLEOTIDE SEQUENCE [LARGE SCALE GENOMIC DNA]</scope>
    <source>
        <strain evidence="2 3">LMG 24722</strain>
    </source>
</reference>
<gene>
    <name evidence="2" type="ORF">IX39_00225</name>
</gene>
<accession>A0A085Z3Z2</accession>
<organism evidence="2 3">
    <name type="scientific">Chryseobacterium formosense</name>
    <dbReference type="NCBI Taxonomy" id="236814"/>
    <lineage>
        <taxon>Bacteria</taxon>
        <taxon>Pseudomonadati</taxon>
        <taxon>Bacteroidota</taxon>
        <taxon>Flavobacteriia</taxon>
        <taxon>Flavobacteriales</taxon>
        <taxon>Weeksellaceae</taxon>
        <taxon>Chryseobacterium group</taxon>
        <taxon>Chryseobacterium</taxon>
    </lineage>
</organism>
<keyword evidence="3" id="KW-1185">Reference proteome</keyword>
<protein>
    <submittedName>
        <fullName evidence="2">Uncharacterized protein</fullName>
    </submittedName>
</protein>
<dbReference type="OrthoDB" id="1236258at2"/>
<comment type="caution">
    <text evidence="2">The sequence shown here is derived from an EMBL/GenBank/DDBJ whole genome shotgun (WGS) entry which is preliminary data.</text>
</comment>
<dbReference type="RefSeq" id="WP_034672376.1">
    <property type="nucleotide sequence ID" value="NZ_FPAP01000003.1"/>
</dbReference>
<proteinExistence type="predicted"/>
<dbReference type="AlphaFoldDB" id="A0A085Z3Z2"/>
<feature type="transmembrane region" description="Helical" evidence="1">
    <location>
        <begin position="21"/>
        <end position="40"/>
    </location>
</feature>
<dbReference type="STRING" id="236814.IX39_00225"/>
<name>A0A085Z3Z2_9FLAO</name>